<sequence length="671" mass="73836">MDRALPADSAEAPQSSAGGHRGPIRWLRIEAQPSAGDKRNFAKLVKMEDADELPHALVTSEAGQETYSQGRQDSSCLVTCEGGGEPLAVQHLGDINRAKAQEAESPPHSKPPGLIKWVMFQSQEGTFFREAQDRKEEKNENSAAAAVSPEPSPRNVQNETSEQQPAPEGRVTRRAFRDALIHLSTKEKDVPEAEVKLVSLRHPSLVFSGEFHCNGVARMIMVKPGSALMSRSVAMRQDVGLVRPEDQTAAFEDQFEDITASHSLDSHEDDPCSSETESADETEIPKSPSTDTDLPMIASVFSLRGTEEEGLHPVEHQESEPREDIHSSSELPLITSVFTLSSTEEEALHPTKHQESQPRRDIKCNTGDPAVSLLIVGNVLQPLRTPLNTQKVDKLGAGQAAVSVMIVGDDQQPSARPPNAQESARVAELGAGDSSVQVLGPGDELQPVMPTPNSPEGERVSELPAGGTDPSVRIVLNQLKDLTSPTSTRKQKRSANPDAGLPMITSVFTLRDTEDEELHPLDNPESERSEDVTFDSGIPMITAVFTLRDEEEEELQPVDHRLAKRRENTAKRKESLAQDPGNSIPEGSRKMKYSTHYQVGPGPYTCPACGMIFERFTPFRKHQAKHKDLRLHKCTVCGDTFDRKFRLLDHKKTHAINPRKYMPFILPKPTI</sequence>
<organism evidence="8 9">
    <name type="scientific">Pleurodeles waltl</name>
    <name type="common">Iberian ribbed newt</name>
    <dbReference type="NCBI Taxonomy" id="8319"/>
    <lineage>
        <taxon>Eukaryota</taxon>
        <taxon>Metazoa</taxon>
        <taxon>Chordata</taxon>
        <taxon>Craniata</taxon>
        <taxon>Vertebrata</taxon>
        <taxon>Euteleostomi</taxon>
        <taxon>Amphibia</taxon>
        <taxon>Batrachia</taxon>
        <taxon>Caudata</taxon>
        <taxon>Salamandroidea</taxon>
        <taxon>Salamandridae</taxon>
        <taxon>Pleurodelinae</taxon>
        <taxon>Pleurodeles</taxon>
    </lineage>
</organism>
<feature type="region of interest" description="Disordered" evidence="6">
    <location>
        <begin position="260"/>
        <end position="295"/>
    </location>
</feature>
<feature type="compositionally biased region" description="Polar residues" evidence="6">
    <location>
        <begin position="154"/>
        <end position="164"/>
    </location>
</feature>
<keyword evidence="9" id="KW-1185">Reference proteome</keyword>
<feature type="region of interest" description="Disordered" evidence="6">
    <location>
        <begin position="131"/>
        <end position="170"/>
    </location>
</feature>
<name>A0AAV7P3N1_PLEWA</name>
<dbReference type="PROSITE" id="PS00028">
    <property type="entry name" value="ZINC_FINGER_C2H2_1"/>
    <property type="match status" value="2"/>
</dbReference>
<feature type="compositionally biased region" description="Basic and acidic residues" evidence="6">
    <location>
        <begin position="308"/>
        <end position="327"/>
    </location>
</feature>
<feature type="compositionally biased region" description="Basic and acidic residues" evidence="6">
    <location>
        <begin position="131"/>
        <end position="140"/>
    </location>
</feature>
<feature type="domain" description="C2H2-type" evidence="7">
    <location>
        <begin position="604"/>
        <end position="631"/>
    </location>
</feature>
<dbReference type="PANTHER" id="PTHR24403">
    <property type="entry name" value="ZINC FINGER PROTEIN"/>
    <property type="match status" value="1"/>
</dbReference>
<keyword evidence="4" id="KW-0862">Zinc</keyword>
<dbReference type="GO" id="GO:0005634">
    <property type="term" value="C:nucleus"/>
    <property type="evidence" value="ECO:0007669"/>
    <property type="project" value="TreeGrafter"/>
</dbReference>
<evidence type="ECO:0000256" key="4">
    <source>
        <dbReference type="ARBA" id="ARBA00022833"/>
    </source>
</evidence>
<dbReference type="SMART" id="SM00355">
    <property type="entry name" value="ZnF_C2H2"/>
    <property type="match status" value="2"/>
</dbReference>
<comment type="caution">
    <text evidence="8">The sequence shown here is derived from an EMBL/GenBank/DDBJ whole genome shotgun (WGS) entry which is preliminary data.</text>
</comment>
<dbReference type="InterPro" id="IPR050688">
    <property type="entry name" value="Zinc_finger/UBP_domain"/>
</dbReference>
<feature type="region of interest" description="Disordered" evidence="6">
    <location>
        <begin position="440"/>
        <end position="470"/>
    </location>
</feature>
<keyword evidence="3 5" id="KW-0863">Zinc-finger</keyword>
<dbReference type="InterPro" id="IPR013087">
    <property type="entry name" value="Znf_C2H2_type"/>
</dbReference>
<dbReference type="GO" id="GO:0008270">
    <property type="term" value="F:zinc ion binding"/>
    <property type="evidence" value="ECO:0007669"/>
    <property type="project" value="UniProtKB-KW"/>
</dbReference>
<dbReference type="AlphaFoldDB" id="A0AAV7P3N1"/>
<feature type="region of interest" description="Disordered" evidence="6">
    <location>
        <begin position="562"/>
        <end position="590"/>
    </location>
</feature>
<dbReference type="Gene3D" id="3.30.160.60">
    <property type="entry name" value="Classic Zinc Finger"/>
    <property type="match status" value="1"/>
</dbReference>
<dbReference type="PROSITE" id="PS50157">
    <property type="entry name" value="ZINC_FINGER_C2H2_2"/>
    <property type="match status" value="2"/>
</dbReference>
<evidence type="ECO:0000313" key="9">
    <source>
        <dbReference type="Proteomes" id="UP001066276"/>
    </source>
</evidence>
<feature type="region of interest" description="Disordered" evidence="6">
    <location>
        <begin position="308"/>
        <end position="330"/>
    </location>
</feature>
<protein>
    <recommendedName>
        <fullName evidence="7">C2H2-type domain-containing protein</fullName>
    </recommendedName>
</protein>
<proteinExistence type="predicted"/>
<reference evidence="8" key="1">
    <citation type="journal article" date="2022" name="bioRxiv">
        <title>Sequencing and chromosome-scale assembly of the giantPleurodeles waltlgenome.</title>
        <authorList>
            <person name="Brown T."/>
            <person name="Elewa A."/>
            <person name="Iarovenko S."/>
            <person name="Subramanian E."/>
            <person name="Araus A.J."/>
            <person name="Petzold A."/>
            <person name="Susuki M."/>
            <person name="Suzuki K.-i.T."/>
            <person name="Hayashi T."/>
            <person name="Toyoda A."/>
            <person name="Oliveira C."/>
            <person name="Osipova E."/>
            <person name="Leigh N.D."/>
            <person name="Simon A."/>
            <person name="Yun M.H."/>
        </authorList>
    </citation>
    <scope>NUCLEOTIDE SEQUENCE</scope>
    <source>
        <strain evidence="8">20211129_DDA</strain>
        <tissue evidence="8">Liver</tissue>
    </source>
</reference>
<dbReference type="SUPFAM" id="SSF57667">
    <property type="entry name" value="beta-beta-alpha zinc fingers"/>
    <property type="match status" value="1"/>
</dbReference>
<dbReference type="InterPro" id="IPR036236">
    <property type="entry name" value="Znf_C2H2_sf"/>
</dbReference>
<dbReference type="GO" id="GO:0045944">
    <property type="term" value="P:positive regulation of transcription by RNA polymerase II"/>
    <property type="evidence" value="ECO:0007669"/>
    <property type="project" value="TreeGrafter"/>
</dbReference>
<evidence type="ECO:0000256" key="5">
    <source>
        <dbReference type="PROSITE-ProRule" id="PRU00042"/>
    </source>
</evidence>
<dbReference type="Proteomes" id="UP001066276">
    <property type="component" value="Chromosome 7"/>
</dbReference>
<gene>
    <name evidence="8" type="ORF">NDU88_000253</name>
</gene>
<evidence type="ECO:0000256" key="6">
    <source>
        <dbReference type="SAM" id="MobiDB-lite"/>
    </source>
</evidence>
<evidence type="ECO:0000313" key="8">
    <source>
        <dbReference type="EMBL" id="KAJ1121734.1"/>
    </source>
</evidence>
<evidence type="ECO:0000256" key="2">
    <source>
        <dbReference type="ARBA" id="ARBA00022737"/>
    </source>
</evidence>
<dbReference type="PANTHER" id="PTHR24403:SF67">
    <property type="entry name" value="FI01116P-RELATED"/>
    <property type="match status" value="1"/>
</dbReference>
<evidence type="ECO:0000256" key="3">
    <source>
        <dbReference type="ARBA" id="ARBA00022771"/>
    </source>
</evidence>
<feature type="region of interest" description="Disordered" evidence="6">
    <location>
        <begin position="1"/>
        <end position="24"/>
    </location>
</feature>
<keyword evidence="1" id="KW-0479">Metal-binding</keyword>
<accession>A0AAV7P3N1</accession>
<keyword evidence="2" id="KW-0677">Repeat</keyword>
<dbReference type="EMBL" id="JANPWB010000011">
    <property type="protein sequence ID" value="KAJ1121734.1"/>
    <property type="molecule type" value="Genomic_DNA"/>
</dbReference>
<evidence type="ECO:0000256" key="1">
    <source>
        <dbReference type="ARBA" id="ARBA00022723"/>
    </source>
</evidence>
<feature type="compositionally biased region" description="Acidic residues" evidence="6">
    <location>
        <begin position="271"/>
        <end position="282"/>
    </location>
</feature>
<feature type="compositionally biased region" description="Basic and acidic residues" evidence="6">
    <location>
        <begin position="562"/>
        <end position="576"/>
    </location>
</feature>
<feature type="domain" description="C2H2-type" evidence="7">
    <location>
        <begin position="632"/>
        <end position="655"/>
    </location>
</feature>
<evidence type="ECO:0000259" key="7">
    <source>
        <dbReference type="PROSITE" id="PS50157"/>
    </source>
</evidence>